<evidence type="ECO:0000256" key="3">
    <source>
        <dbReference type="ARBA" id="ARBA00023015"/>
    </source>
</evidence>
<dbReference type="PROSITE" id="PS51754">
    <property type="entry name" value="OVATE"/>
    <property type="match status" value="1"/>
</dbReference>
<keyword evidence="5 6" id="KW-0539">Nucleus</keyword>
<comment type="subcellular location">
    <subcellularLocation>
        <location evidence="1 6">Nucleus</location>
    </subcellularLocation>
</comment>
<evidence type="ECO:0000256" key="2">
    <source>
        <dbReference type="ARBA" id="ARBA00022491"/>
    </source>
</evidence>
<comment type="function">
    <text evidence="6">Transcriptional repressor that regulates multiple aspects of plant growth and development.</text>
</comment>
<dbReference type="PANTHER" id="PTHR33057:SF98">
    <property type="entry name" value="TRANSCRIPTION REPRESSOR OFP18"/>
    <property type="match status" value="1"/>
</dbReference>
<evidence type="ECO:0000256" key="1">
    <source>
        <dbReference type="ARBA" id="ARBA00004123"/>
    </source>
</evidence>
<sequence>MGKKLKLPSLLPKNSHPKPSSTSWPWPSCHQPRTLSFRDQNDVAFKTINPAYFDMPESSRSFFTVSPDSGSFSTASEEDSRRPDSLETLIRPLRSDRFFFHPDQTSSILESKAGTGTSTSTPTPEATITPTPTTEKPTAATTTTLLPFKDSVVMSVESQDPYVDFLRSMEEMVEAQCVKDFDGLQELLCWYLKVNGKSNHGYIVGAFIDLLVAFSDINSHSPSSPLSFYSSSLSSSCSTHCVSCFGAEDEIDTTTPNSSFLLEQVREDHTSSSSSSSLN</sequence>
<feature type="region of interest" description="Disordered" evidence="7">
    <location>
        <begin position="109"/>
        <end position="138"/>
    </location>
</feature>
<dbReference type="InterPro" id="IPR006458">
    <property type="entry name" value="Ovate_C"/>
</dbReference>
<protein>
    <recommendedName>
        <fullName evidence="6">Transcription repressor</fullName>
    </recommendedName>
    <alternativeName>
        <fullName evidence="6">Ovate family protein</fullName>
    </alternativeName>
</protein>
<accession>A0A4D6MDH5</accession>
<keyword evidence="3 6" id="KW-0805">Transcription regulation</keyword>
<keyword evidence="4 6" id="KW-0804">Transcription</keyword>
<feature type="region of interest" description="Disordered" evidence="7">
    <location>
        <begin position="1"/>
        <end position="29"/>
    </location>
</feature>
<dbReference type="Proteomes" id="UP000501690">
    <property type="component" value="Linkage Group LG6"/>
</dbReference>
<feature type="compositionally biased region" description="Low complexity" evidence="7">
    <location>
        <begin position="7"/>
        <end position="28"/>
    </location>
</feature>
<evidence type="ECO:0000313" key="10">
    <source>
        <dbReference type="Proteomes" id="UP000501690"/>
    </source>
</evidence>
<dbReference type="NCBIfam" id="TIGR01568">
    <property type="entry name" value="A_thal_3678"/>
    <property type="match status" value="1"/>
</dbReference>
<dbReference type="InterPro" id="IPR038933">
    <property type="entry name" value="Ovate"/>
</dbReference>
<evidence type="ECO:0000256" key="6">
    <source>
        <dbReference type="RuleBase" id="RU367028"/>
    </source>
</evidence>
<feature type="compositionally biased region" description="Polar residues" evidence="7">
    <location>
        <begin position="65"/>
        <end position="75"/>
    </location>
</feature>
<evidence type="ECO:0000259" key="8">
    <source>
        <dbReference type="PROSITE" id="PS51754"/>
    </source>
</evidence>
<keyword evidence="2 6" id="KW-0678">Repressor</keyword>
<name>A0A4D6MDH5_VIGUN</name>
<dbReference type="EMBL" id="CP039350">
    <property type="protein sequence ID" value="QCD98096.1"/>
    <property type="molecule type" value="Genomic_DNA"/>
</dbReference>
<dbReference type="PANTHER" id="PTHR33057">
    <property type="entry name" value="TRANSCRIPTION REPRESSOR OFP7-RELATED"/>
    <property type="match status" value="1"/>
</dbReference>
<evidence type="ECO:0000256" key="5">
    <source>
        <dbReference type="ARBA" id="ARBA00023242"/>
    </source>
</evidence>
<dbReference type="GO" id="GO:0005634">
    <property type="term" value="C:nucleus"/>
    <property type="evidence" value="ECO:0007669"/>
    <property type="project" value="UniProtKB-SubCell"/>
</dbReference>
<feature type="region of interest" description="Disordered" evidence="7">
    <location>
        <begin position="65"/>
        <end position="84"/>
    </location>
</feature>
<organism evidence="9 10">
    <name type="scientific">Vigna unguiculata</name>
    <name type="common">Cowpea</name>
    <dbReference type="NCBI Taxonomy" id="3917"/>
    <lineage>
        <taxon>Eukaryota</taxon>
        <taxon>Viridiplantae</taxon>
        <taxon>Streptophyta</taxon>
        <taxon>Embryophyta</taxon>
        <taxon>Tracheophyta</taxon>
        <taxon>Spermatophyta</taxon>
        <taxon>Magnoliopsida</taxon>
        <taxon>eudicotyledons</taxon>
        <taxon>Gunneridae</taxon>
        <taxon>Pentapetalae</taxon>
        <taxon>rosids</taxon>
        <taxon>fabids</taxon>
        <taxon>Fabales</taxon>
        <taxon>Fabaceae</taxon>
        <taxon>Papilionoideae</taxon>
        <taxon>50 kb inversion clade</taxon>
        <taxon>NPAAA clade</taxon>
        <taxon>indigoferoid/millettioid clade</taxon>
        <taxon>Phaseoleae</taxon>
        <taxon>Vigna</taxon>
    </lineage>
</organism>
<keyword evidence="10" id="KW-1185">Reference proteome</keyword>
<evidence type="ECO:0000256" key="4">
    <source>
        <dbReference type="ARBA" id="ARBA00023163"/>
    </source>
</evidence>
<dbReference type="GO" id="GO:0045892">
    <property type="term" value="P:negative regulation of DNA-templated transcription"/>
    <property type="evidence" value="ECO:0007669"/>
    <property type="project" value="UniProtKB-UniRule"/>
</dbReference>
<reference evidence="9 10" key="1">
    <citation type="submission" date="2019-04" db="EMBL/GenBank/DDBJ databases">
        <title>An improved genome assembly and genetic linkage map for asparagus bean, Vigna unguiculata ssp. sesquipedialis.</title>
        <authorList>
            <person name="Xia Q."/>
            <person name="Zhang R."/>
            <person name="Dong Y."/>
        </authorList>
    </citation>
    <scope>NUCLEOTIDE SEQUENCE [LARGE SCALE GENOMIC DNA]</scope>
    <source>
        <tissue evidence="9">Leaf</tissue>
    </source>
</reference>
<feature type="compositionally biased region" description="Low complexity" evidence="7">
    <location>
        <begin position="112"/>
        <end position="138"/>
    </location>
</feature>
<evidence type="ECO:0000256" key="7">
    <source>
        <dbReference type="SAM" id="MobiDB-lite"/>
    </source>
</evidence>
<feature type="domain" description="OVATE" evidence="8">
    <location>
        <begin position="152"/>
        <end position="213"/>
    </location>
</feature>
<gene>
    <name evidence="9" type="ORF">DEO72_LG6g2812</name>
</gene>
<evidence type="ECO:0000313" key="9">
    <source>
        <dbReference type="EMBL" id="QCD98096.1"/>
    </source>
</evidence>
<proteinExistence type="predicted"/>
<dbReference type="AlphaFoldDB" id="A0A4D6MDH5"/>
<dbReference type="Pfam" id="PF04844">
    <property type="entry name" value="Ovate"/>
    <property type="match status" value="1"/>
</dbReference>